<dbReference type="Pfam" id="PF03725">
    <property type="entry name" value="RNase_PH_C"/>
    <property type="match status" value="1"/>
</dbReference>
<evidence type="ECO:0000256" key="1">
    <source>
        <dbReference type="ARBA" id="ARBA00004496"/>
    </source>
</evidence>
<dbReference type="Gene3D" id="3.30.230.70">
    <property type="entry name" value="GHMP Kinase, N-terminal domain"/>
    <property type="match status" value="1"/>
</dbReference>
<dbReference type="AlphaFoldDB" id="G3AH89"/>
<name>G3AH89_SPAPN</name>
<evidence type="ECO:0000259" key="8">
    <source>
        <dbReference type="Pfam" id="PF03725"/>
    </source>
</evidence>
<dbReference type="GO" id="GO:0000176">
    <property type="term" value="C:nuclear exosome (RNase complex)"/>
    <property type="evidence" value="ECO:0007669"/>
    <property type="project" value="EnsemblFungi"/>
</dbReference>
<evidence type="ECO:0000313" key="9">
    <source>
        <dbReference type="EMBL" id="EGW35519.1"/>
    </source>
</evidence>
<dbReference type="GO" id="GO:0000177">
    <property type="term" value="C:cytoplasmic exosome (RNase complex)"/>
    <property type="evidence" value="ECO:0007669"/>
    <property type="project" value="EnsemblFungi"/>
</dbReference>
<sequence>MTLLSPAERSYLRDSLTASPIIRPDSRTPHQFRPIEAKTSFLSSSNGSARVRLIDGSECIVSVKAKVVDLASVSNLVEVDIDVDSFRDDSNFVTNLKFHILNSLANFPSTVLKLTTKYGYKLFIDVIVTSHSSYPLTLISLATYLALKTARLPKLVSEVNDEEIAEQPTFADDWAESTLIQDLLDAPFQPPVLITLGIIGNNIIFDPSIEEEQIIDNSLVIGFYNGRVITPINTISLSSISNGVNSIVLVKALELGNKYGGMVVKALDTLIEQDIDDENIF</sequence>
<dbReference type="KEGG" id="spaa:SPAPADRAFT_53750"/>
<dbReference type="GO" id="GO:0071038">
    <property type="term" value="P:TRAMP-dependent tRNA surveillance pathway"/>
    <property type="evidence" value="ECO:0007669"/>
    <property type="project" value="EnsemblFungi"/>
</dbReference>
<dbReference type="GO" id="GO:0034475">
    <property type="term" value="P:U4 snRNA 3'-end processing"/>
    <property type="evidence" value="ECO:0007669"/>
    <property type="project" value="TreeGrafter"/>
</dbReference>
<evidence type="ECO:0000313" key="10">
    <source>
        <dbReference type="Proteomes" id="UP000000709"/>
    </source>
</evidence>
<dbReference type="Pfam" id="PF01138">
    <property type="entry name" value="RNase_PH"/>
    <property type="match status" value="1"/>
</dbReference>
<dbReference type="InterPro" id="IPR001247">
    <property type="entry name" value="ExoRNase_PH_dom1"/>
</dbReference>
<dbReference type="GO" id="GO:0034476">
    <property type="term" value="P:U5 snRNA 3'-end processing"/>
    <property type="evidence" value="ECO:0007669"/>
    <property type="project" value="TreeGrafter"/>
</dbReference>
<comment type="subcellular location">
    <subcellularLocation>
        <location evidence="1">Cytoplasm</location>
    </subcellularLocation>
    <subcellularLocation>
        <location evidence="2">Nucleus</location>
        <location evidence="2">Nucleolus</location>
    </subcellularLocation>
</comment>
<dbReference type="eggNOG" id="KOG1612">
    <property type="taxonomic scope" value="Eukaryota"/>
</dbReference>
<keyword evidence="5" id="KW-0271">Exosome</keyword>
<proteinExistence type="inferred from homology"/>
<dbReference type="EMBL" id="GL996499">
    <property type="protein sequence ID" value="EGW35519.1"/>
    <property type="molecule type" value="Genomic_DNA"/>
</dbReference>
<reference evidence="9 10" key="1">
    <citation type="journal article" date="2011" name="Proc. Natl. Acad. Sci. U.S.A.">
        <title>Comparative genomics of xylose-fermenting fungi for enhanced biofuel production.</title>
        <authorList>
            <person name="Wohlbach D.J."/>
            <person name="Kuo A."/>
            <person name="Sato T.K."/>
            <person name="Potts K.M."/>
            <person name="Salamov A.A."/>
            <person name="LaButti K.M."/>
            <person name="Sun H."/>
            <person name="Clum A."/>
            <person name="Pangilinan J.L."/>
            <person name="Lindquist E.A."/>
            <person name="Lucas S."/>
            <person name="Lapidus A."/>
            <person name="Jin M."/>
            <person name="Gunawan C."/>
            <person name="Balan V."/>
            <person name="Dale B.E."/>
            <person name="Jeffries T.W."/>
            <person name="Zinkel R."/>
            <person name="Barry K.W."/>
            <person name="Grigoriev I.V."/>
            <person name="Gasch A.P."/>
        </authorList>
    </citation>
    <scope>NUCLEOTIDE SEQUENCE [LARGE SCALE GENOMIC DNA]</scope>
    <source>
        <strain evidence="10">NRRL Y-27907 / 11-Y1</strain>
    </source>
</reference>
<dbReference type="InterPro" id="IPR015847">
    <property type="entry name" value="ExoRNase_PH_dom2"/>
</dbReference>
<dbReference type="GO" id="GO:0071028">
    <property type="term" value="P:nuclear mRNA surveillance"/>
    <property type="evidence" value="ECO:0007669"/>
    <property type="project" value="TreeGrafter"/>
</dbReference>
<comment type="similarity">
    <text evidence="3">Belongs to the RNase PH family.</text>
</comment>
<dbReference type="HOGENOM" id="CLU_046570_1_0_1"/>
<dbReference type="GO" id="GO:0016075">
    <property type="term" value="P:rRNA catabolic process"/>
    <property type="evidence" value="ECO:0007669"/>
    <property type="project" value="EnsemblFungi"/>
</dbReference>
<dbReference type="GO" id="GO:0005730">
    <property type="term" value="C:nucleolus"/>
    <property type="evidence" value="ECO:0007669"/>
    <property type="project" value="UniProtKB-SubCell"/>
</dbReference>
<dbReference type="InterPro" id="IPR050590">
    <property type="entry name" value="Exosome_comp_Rrp42_subfam"/>
</dbReference>
<dbReference type="SUPFAM" id="SSF55666">
    <property type="entry name" value="Ribonuclease PH domain 2-like"/>
    <property type="match status" value="1"/>
</dbReference>
<evidence type="ECO:0000259" key="7">
    <source>
        <dbReference type="Pfam" id="PF01138"/>
    </source>
</evidence>
<evidence type="ECO:0000256" key="6">
    <source>
        <dbReference type="ARBA" id="ARBA00042523"/>
    </source>
</evidence>
<dbReference type="PANTHER" id="PTHR11097">
    <property type="entry name" value="EXOSOME COMPLEX EXONUCLEASE RIBOSOMAL RNA PROCESSING PROTEIN"/>
    <property type="match status" value="1"/>
</dbReference>
<dbReference type="InterPro" id="IPR036345">
    <property type="entry name" value="ExoRNase_PH_dom2_sf"/>
</dbReference>
<evidence type="ECO:0000256" key="4">
    <source>
        <dbReference type="ARBA" id="ARBA00022490"/>
    </source>
</evidence>
<accession>G3AH89</accession>
<dbReference type="OMA" id="INKRWHW"/>
<organism evidence="10">
    <name type="scientific">Spathaspora passalidarum (strain NRRL Y-27907 / 11-Y1)</name>
    <dbReference type="NCBI Taxonomy" id="619300"/>
    <lineage>
        <taxon>Eukaryota</taxon>
        <taxon>Fungi</taxon>
        <taxon>Dikarya</taxon>
        <taxon>Ascomycota</taxon>
        <taxon>Saccharomycotina</taxon>
        <taxon>Pichiomycetes</taxon>
        <taxon>Debaryomycetaceae</taxon>
        <taxon>Spathaspora</taxon>
    </lineage>
</organism>
<dbReference type="GO" id="GO:0071035">
    <property type="term" value="P:nuclear polyadenylation-dependent rRNA catabolic process"/>
    <property type="evidence" value="ECO:0007669"/>
    <property type="project" value="TreeGrafter"/>
</dbReference>
<dbReference type="InParanoid" id="G3AH89"/>
<gene>
    <name evidence="9" type="ORF">SPAPADRAFT_53750</name>
</gene>
<dbReference type="RefSeq" id="XP_007372931.1">
    <property type="nucleotide sequence ID" value="XM_007372869.1"/>
</dbReference>
<keyword evidence="4" id="KW-0963">Cytoplasm</keyword>
<dbReference type="GO" id="GO:0035925">
    <property type="term" value="F:mRNA 3'-UTR AU-rich region binding"/>
    <property type="evidence" value="ECO:0007669"/>
    <property type="project" value="TreeGrafter"/>
</dbReference>
<evidence type="ECO:0000256" key="5">
    <source>
        <dbReference type="ARBA" id="ARBA00022835"/>
    </source>
</evidence>
<evidence type="ECO:0000256" key="3">
    <source>
        <dbReference type="ARBA" id="ARBA00006678"/>
    </source>
</evidence>
<dbReference type="Proteomes" id="UP000000709">
    <property type="component" value="Unassembled WGS sequence"/>
</dbReference>
<dbReference type="STRING" id="619300.G3AH89"/>
<dbReference type="InterPro" id="IPR020568">
    <property type="entry name" value="Ribosomal_Su5_D2-typ_SF"/>
</dbReference>
<dbReference type="FunCoup" id="G3AH89">
    <property type="interactions" value="174"/>
</dbReference>
<dbReference type="OrthoDB" id="272245at2759"/>
<dbReference type="PANTHER" id="PTHR11097:SF8">
    <property type="entry name" value="EXOSOME COMPLEX COMPONENT RRP42"/>
    <property type="match status" value="1"/>
</dbReference>
<dbReference type="GO" id="GO:0034473">
    <property type="term" value="P:U1 snRNA 3'-end processing"/>
    <property type="evidence" value="ECO:0007669"/>
    <property type="project" value="TreeGrafter"/>
</dbReference>
<feature type="domain" description="Exoribonuclease phosphorolytic" evidence="8">
    <location>
        <begin position="190"/>
        <end position="226"/>
    </location>
</feature>
<dbReference type="InterPro" id="IPR027408">
    <property type="entry name" value="PNPase/RNase_PH_dom_sf"/>
</dbReference>
<evidence type="ECO:0000256" key="2">
    <source>
        <dbReference type="ARBA" id="ARBA00004604"/>
    </source>
</evidence>
<dbReference type="SUPFAM" id="SSF54211">
    <property type="entry name" value="Ribosomal protein S5 domain 2-like"/>
    <property type="match status" value="1"/>
</dbReference>
<dbReference type="GO" id="GO:0000467">
    <property type="term" value="P:exonucleolytic trimming to generate mature 3'-end of 5.8S rRNA from tricistronic rRNA transcript (SSU-rRNA, 5.8S rRNA, LSU-rRNA)"/>
    <property type="evidence" value="ECO:0007669"/>
    <property type="project" value="EnsemblFungi"/>
</dbReference>
<feature type="domain" description="Exoribonuclease phosphorolytic" evidence="7">
    <location>
        <begin position="31"/>
        <end position="153"/>
    </location>
</feature>
<dbReference type="GeneID" id="18871809"/>
<keyword evidence="10" id="KW-1185">Reference proteome</keyword>
<protein>
    <recommendedName>
        <fullName evidence="6">Ribosomal RNA-processing protein 42</fullName>
    </recommendedName>
</protein>